<accession>A0A0E9W9R1</accession>
<protein>
    <submittedName>
        <fullName evidence="1">Uncharacterized protein</fullName>
    </submittedName>
</protein>
<name>A0A0E9W9R1_ANGAN</name>
<evidence type="ECO:0000313" key="1">
    <source>
        <dbReference type="EMBL" id="JAH87139.1"/>
    </source>
</evidence>
<sequence>MANLLFTVHFERALDLFTQAEKWMRNGNFILSLDQVLLQNTMKEGFLSLLSPTVWPEDSTAVLQAI</sequence>
<organism evidence="1">
    <name type="scientific">Anguilla anguilla</name>
    <name type="common">European freshwater eel</name>
    <name type="synonym">Muraena anguilla</name>
    <dbReference type="NCBI Taxonomy" id="7936"/>
    <lineage>
        <taxon>Eukaryota</taxon>
        <taxon>Metazoa</taxon>
        <taxon>Chordata</taxon>
        <taxon>Craniata</taxon>
        <taxon>Vertebrata</taxon>
        <taxon>Euteleostomi</taxon>
        <taxon>Actinopterygii</taxon>
        <taxon>Neopterygii</taxon>
        <taxon>Teleostei</taxon>
        <taxon>Anguilliformes</taxon>
        <taxon>Anguillidae</taxon>
        <taxon>Anguilla</taxon>
    </lineage>
</organism>
<reference evidence="1" key="1">
    <citation type="submission" date="2014-11" db="EMBL/GenBank/DDBJ databases">
        <authorList>
            <person name="Amaro Gonzalez C."/>
        </authorList>
    </citation>
    <scope>NUCLEOTIDE SEQUENCE</scope>
</reference>
<dbReference type="EMBL" id="GBXM01021438">
    <property type="protein sequence ID" value="JAH87139.1"/>
    <property type="molecule type" value="Transcribed_RNA"/>
</dbReference>
<dbReference type="AlphaFoldDB" id="A0A0E9W9R1"/>
<proteinExistence type="predicted"/>
<reference evidence="1" key="2">
    <citation type="journal article" date="2015" name="Fish Shellfish Immunol.">
        <title>Early steps in the European eel (Anguilla anguilla)-Vibrio vulnificus interaction in the gills: Role of the RtxA13 toxin.</title>
        <authorList>
            <person name="Callol A."/>
            <person name="Pajuelo D."/>
            <person name="Ebbesson L."/>
            <person name="Teles M."/>
            <person name="MacKenzie S."/>
            <person name="Amaro C."/>
        </authorList>
    </citation>
    <scope>NUCLEOTIDE SEQUENCE</scope>
</reference>